<dbReference type="Proteomes" id="UP000812672">
    <property type="component" value="Unassembled WGS sequence"/>
</dbReference>
<protein>
    <submittedName>
        <fullName evidence="4">Ribosome assembly RNA-binding protein YhbY</fullName>
    </submittedName>
</protein>
<organism evidence="4 5">
    <name type="scientific">Allobacillus halotolerans</name>
    <dbReference type="NCBI Taxonomy" id="570278"/>
    <lineage>
        <taxon>Bacteria</taxon>
        <taxon>Bacillati</taxon>
        <taxon>Bacillota</taxon>
        <taxon>Bacilli</taxon>
        <taxon>Bacillales</taxon>
        <taxon>Bacillaceae</taxon>
        <taxon>Allobacillus</taxon>
    </lineage>
</organism>
<dbReference type="InterPro" id="IPR017924">
    <property type="entry name" value="RNA-binding_YhbY"/>
</dbReference>
<comment type="caution">
    <text evidence="4">The sequence shown here is derived from an EMBL/GenBank/DDBJ whole genome shotgun (WGS) entry which is preliminary data.</text>
</comment>
<dbReference type="InterPro" id="IPR035920">
    <property type="entry name" value="YhbY-like_sf"/>
</dbReference>
<name>A0ABS6GNJ3_9BACI</name>
<dbReference type="Gene3D" id="3.30.110.60">
    <property type="entry name" value="YhbY-like"/>
    <property type="match status" value="1"/>
</dbReference>
<dbReference type="Pfam" id="PF01985">
    <property type="entry name" value="CRS1_YhbY"/>
    <property type="match status" value="1"/>
</dbReference>
<dbReference type="PANTHER" id="PTHR40065">
    <property type="entry name" value="RNA-BINDING PROTEIN YHBY"/>
    <property type="match status" value="1"/>
</dbReference>
<dbReference type="InterPro" id="IPR051925">
    <property type="entry name" value="RNA-binding_domain"/>
</dbReference>
<reference evidence="4 5" key="1">
    <citation type="journal article" date="2011" name="Int. J. Syst. Evol. Microbiol.">
        <title>Allobacillus halotolerans gen. nov., sp. nov. isolated from shrimp paste.</title>
        <authorList>
            <person name="Sheu S.Y."/>
            <person name="Arun A.B."/>
            <person name="Jiang S.R."/>
            <person name="Young C.C."/>
            <person name="Chen W.M."/>
        </authorList>
    </citation>
    <scope>NUCLEOTIDE SEQUENCE [LARGE SCALE GENOMIC DNA]</scope>
    <source>
        <strain evidence="4 5">LMG 24826</strain>
    </source>
</reference>
<sequence length="96" mass="11043">MLTGKQKRFLRKEAHHLSPIFQVGKQGVNDNLIAQLNDVLEKRELIKINILQNVFEDKEEIAQQIVRGTNAELVQIIGNIVILYKPSEENKQIELP</sequence>
<keyword evidence="5" id="KW-1185">Reference proteome</keyword>
<dbReference type="PROSITE" id="PS51295">
    <property type="entry name" value="CRM"/>
    <property type="match status" value="1"/>
</dbReference>
<evidence type="ECO:0000313" key="4">
    <source>
        <dbReference type="EMBL" id="MBU6080689.1"/>
    </source>
</evidence>
<evidence type="ECO:0000256" key="2">
    <source>
        <dbReference type="PROSITE-ProRule" id="PRU00626"/>
    </source>
</evidence>
<dbReference type="InterPro" id="IPR001890">
    <property type="entry name" value="RNA-binding_CRM"/>
</dbReference>
<evidence type="ECO:0000256" key="1">
    <source>
        <dbReference type="ARBA" id="ARBA00022884"/>
    </source>
</evidence>
<evidence type="ECO:0000313" key="5">
    <source>
        <dbReference type="Proteomes" id="UP000812672"/>
    </source>
</evidence>
<dbReference type="SMART" id="SM01103">
    <property type="entry name" value="CRS1_YhbY"/>
    <property type="match status" value="1"/>
</dbReference>
<gene>
    <name evidence="4" type="primary">yhbY</name>
    <name evidence="4" type="ORF">KQ486_06635</name>
</gene>
<feature type="domain" description="CRM" evidence="3">
    <location>
        <begin position="1"/>
        <end position="96"/>
    </location>
</feature>
<proteinExistence type="predicted"/>
<dbReference type="PANTHER" id="PTHR40065:SF3">
    <property type="entry name" value="RNA-BINDING PROTEIN YHBY"/>
    <property type="match status" value="1"/>
</dbReference>
<evidence type="ECO:0000259" key="3">
    <source>
        <dbReference type="PROSITE" id="PS51295"/>
    </source>
</evidence>
<dbReference type="RefSeq" id="WP_144160404.1">
    <property type="nucleotide sequence ID" value="NZ_CAUPKR010000001.1"/>
</dbReference>
<keyword evidence="1 2" id="KW-0694">RNA-binding</keyword>
<dbReference type="EMBL" id="JAHLZF010000007">
    <property type="protein sequence ID" value="MBU6080689.1"/>
    <property type="molecule type" value="Genomic_DNA"/>
</dbReference>
<accession>A0ABS6GNJ3</accession>
<dbReference type="NCBIfam" id="TIGR00253">
    <property type="entry name" value="RNA_bind_YhbY"/>
    <property type="match status" value="1"/>
</dbReference>
<dbReference type="SUPFAM" id="SSF75471">
    <property type="entry name" value="YhbY-like"/>
    <property type="match status" value="1"/>
</dbReference>